<evidence type="ECO:0000256" key="1">
    <source>
        <dbReference type="ARBA" id="ARBA00004496"/>
    </source>
</evidence>
<dbReference type="InterPro" id="IPR053924">
    <property type="entry name" value="RecX_HTH_2nd"/>
</dbReference>
<evidence type="ECO:0000256" key="3">
    <source>
        <dbReference type="ARBA" id="ARBA00018111"/>
    </source>
</evidence>
<comment type="similarity">
    <text evidence="2 5">Belongs to the RecX family.</text>
</comment>
<dbReference type="Pfam" id="PF02631">
    <property type="entry name" value="RecX_HTH2"/>
    <property type="match status" value="1"/>
</dbReference>
<dbReference type="Gene3D" id="1.10.10.10">
    <property type="entry name" value="Winged helix-like DNA-binding domain superfamily/Winged helix DNA-binding domain"/>
    <property type="match status" value="3"/>
</dbReference>
<evidence type="ECO:0000313" key="9">
    <source>
        <dbReference type="EMBL" id="MCW8107656.1"/>
    </source>
</evidence>
<evidence type="ECO:0000259" key="8">
    <source>
        <dbReference type="Pfam" id="PF21982"/>
    </source>
</evidence>
<feature type="domain" description="RecX third three-helical" evidence="7">
    <location>
        <begin position="100"/>
        <end position="146"/>
    </location>
</feature>
<evidence type="ECO:0000259" key="7">
    <source>
        <dbReference type="Pfam" id="PF21981"/>
    </source>
</evidence>
<sequence length="149" mass="17462">MTDEIRKNIIDATTRLLARREHSEVELVQKLIQKGFDPASVQPVLIEFQQADIQSDKRFAESRVRHAANKGIGPNRVRAELSQHQIDDEFIHVAFSETDIDWFELAKAVHTKKYASQKPDTFKDKQKQRQFLQYRGFTFEQIQYAMENP</sequence>
<dbReference type="InterPro" id="IPR053925">
    <property type="entry name" value="RecX_HTH_3rd"/>
</dbReference>
<protein>
    <recommendedName>
        <fullName evidence="3 5">Regulatory protein RecX</fullName>
    </recommendedName>
</protein>
<comment type="function">
    <text evidence="5">Modulates RecA activity.</text>
</comment>
<dbReference type="PANTHER" id="PTHR33602">
    <property type="entry name" value="REGULATORY PROTEIN RECX FAMILY PROTEIN"/>
    <property type="match status" value="1"/>
</dbReference>
<dbReference type="InterPro" id="IPR036388">
    <property type="entry name" value="WH-like_DNA-bd_sf"/>
</dbReference>
<dbReference type="Proteomes" id="UP001142810">
    <property type="component" value="Unassembled WGS sequence"/>
</dbReference>
<keyword evidence="10" id="KW-1185">Reference proteome</keyword>
<feature type="domain" description="RecX second three-helical" evidence="6">
    <location>
        <begin position="55"/>
        <end position="91"/>
    </location>
</feature>
<dbReference type="EMBL" id="JAPFRD010000005">
    <property type="protein sequence ID" value="MCW8107656.1"/>
    <property type="molecule type" value="Genomic_DNA"/>
</dbReference>
<dbReference type="RefSeq" id="WP_265616358.1">
    <property type="nucleotide sequence ID" value="NZ_JAPFRD010000005.1"/>
</dbReference>
<feature type="domain" description="RecX first three-helical" evidence="8">
    <location>
        <begin position="15"/>
        <end position="45"/>
    </location>
</feature>
<proteinExistence type="inferred from homology"/>
<reference evidence="9" key="1">
    <citation type="submission" date="2022-11" db="EMBL/GenBank/DDBJ databases">
        <title>Alteromonas sp. nov., isolated from sea water of the Qingdao.</title>
        <authorList>
            <person name="Wang Q."/>
        </authorList>
    </citation>
    <scope>NUCLEOTIDE SEQUENCE</scope>
    <source>
        <strain evidence="9">ASW11-7</strain>
    </source>
</reference>
<gene>
    <name evidence="5" type="primary">recX</name>
    <name evidence="9" type="ORF">OPS25_03935</name>
</gene>
<name>A0ABT3P6E7_9ALTE</name>
<organism evidence="9 10">
    <name type="scientific">Alteromonas aquimaris</name>
    <dbReference type="NCBI Taxonomy" id="2998417"/>
    <lineage>
        <taxon>Bacteria</taxon>
        <taxon>Pseudomonadati</taxon>
        <taxon>Pseudomonadota</taxon>
        <taxon>Gammaproteobacteria</taxon>
        <taxon>Alteromonadales</taxon>
        <taxon>Alteromonadaceae</taxon>
        <taxon>Alteromonas/Salinimonas group</taxon>
        <taxon>Alteromonas</taxon>
    </lineage>
</organism>
<keyword evidence="4 5" id="KW-0963">Cytoplasm</keyword>
<dbReference type="InterPro" id="IPR053926">
    <property type="entry name" value="RecX_HTH_1st"/>
</dbReference>
<dbReference type="Pfam" id="PF21981">
    <property type="entry name" value="RecX_HTH3"/>
    <property type="match status" value="1"/>
</dbReference>
<comment type="subcellular location">
    <subcellularLocation>
        <location evidence="1 5">Cytoplasm</location>
    </subcellularLocation>
</comment>
<evidence type="ECO:0000256" key="4">
    <source>
        <dbReference type="ARBA" id="ARBA00022490"/>
    </source>
</evidence>
<evidence type="ECO:0000256" key="5">
    <source>
        <dbReference type="HAMAP-Rule" id="MF_01114"/>
    </source>
</evidence>
<evidence type="ECO:0000259" key="6">
    <source>
        <dbReference type="Pfam" id="PF02631"/>
    </source>
</evidence>
<dbReference type="Pfam" id="PF21982">
    <property type="entry name" value="RecX_HTH1"/>
    <property type="match status" value="1"/>
</dbReference>
<accession>A0ABT3P6E7</accession>
<dbReference type="PANTHER" id="PTHR33602:SF1">
    <property type="entry name" value="REGULATORY PROTEIN RECX FAMILY PROTEIN"/>
    <property type="match status" value="1"/>
</dbReference>
<dbReference type="InterPro" id="IPR003783">
    <property type="entry name" value="Regulatory_RecX"/>
</dbReference>
<evidence type="ECO:0000313" key="10">
    <source>
        <dbReference type="Proteomes" id="UP001142810"/>
    </source>
</evidence>
<evidence type="ECO:0000256" key="2">
    <source>
        <dbReference type="ARBA" id="ARBA00009695"/>
    </source>
</evidence>
<comment type="caution">
    <text evidence="9">The sequence shown here is derived from an EMBL/GenBank/DDBJ whole genome shotgun (WGS) entry which is preliminary data.</text>
</comment>
<dbReference type="HAMAP" id="MF_01114">
    <property type="entry name" value="RecX"/>
    <property type="match status" value="1"/>
</dbReference>